<dbReference type="PANTHER" id="PTHR30404:SF0">
    <property type="entry name" value="N-ACETYLMURAMOYL-L-ALANINE AMIDASE AMIC"/>
    <property type="match status" value="1"/>
</dbReference>
<dbReference type="GO" id="GO:0030288">
    <property type="term" value="C:outer membrane-bounded periplasmic space"/>
    <property type="evidence" value="ECO:0007669"/>
    <property type="project" value="TreeGrafter"/>
</dbReference>
<comment type="caution">
    <text evidence="7">The sequence shown here is derived from an EMBL/GenBank/DDBJ whole genome shotgun (WGS) entry which is preliminary data.</text>
</comment>
<dbReference type="Gene3D" id="1.25.40.10">
    <property type="entry name" value="Tetratricopeptide repeat domain"/>
    <property type="match status" value="1"/>
</dbReference>
<dbReference type="Pfam" id="PF01520">
    <property type="entry name" value="Amidase_3"/>
    <property type="match status" value="1"/>
</dbReference>
<sequence>MKHRRLIHILVICLICVLGSCVSTGAAPNQLYFEAESCYRQLQQHPERQKYRSYWLKCIERFDAVHDRDPDGPWAAAGLYKAASLYRELYRHSYRSADLKAAASRFQQVSRKYPESAYRQKARAALRDIGDAIKADEKAAKQAYFQAESCYRQLQQHPERQKYRSYWMKCIERFEAVHERDPEGPWAAAGLFMTAQLYQKLYSYSRSPADEQKARSLFKKVAGQYSSSAYSRRARKALDASAASAHTPVNLAGEDTASGEVTTNHSDSSNTPAPGEAVTVTGIRYWSNPEYTRVVIDANQATDFKHNLLKKDPSINQMNQRLYVDLDNTRLANHIQEQIAINDTLLKDVRAGQYRSDTVRVVVDIKSFEDYNVFSLKNPFRIVIDVRGQATAEKPADSSDPEISRNQKASIARQLALGVRRIVIDAGHGGKDYGAPGYLKGVHEKNVVLEISKKLAARLREELGCEVLLTRDRDVYLTLEERTAIANTKKADLFISIHANAARNRNAYGIETYFLNLTTDEDSIAVAARENATSEKNISELQTILDDLMRNAKINESSRLATYVHKDLIGHLDGHYSRIHDKGVKQAPFYVLLGAQMPSILIETSFISNKRECQRLTNSNYQKHLCDGIVQGVRRYIRDTRPTAFLGSGGDGAESN</sequence>
<gene>
    <name evidence="7" type="ORF">HNR65_002084</name>
</gene>
<dbReference type="SUPFAM" id="SSF53187">
    <property type="entry name" value="Zn-dependent exopeptidases"/>
    <property type="match status" value="1"/>
</dbReference>
<dbReference type="AlphaFoldDB" id="A0A7W0C9R9"/>
<evidence type="ECO:0000256" key="5">
    <source>
        <dbReference type="SAM" id="SignalP"/>
    </source>
</evidence>
<dbReference type="InterPro" id="IPR050695">
    <property type="entry name" value="N-acetylmuramoyl_amidase_3"/>
</dbReference>
<dbReference type="EC" id="3.5.1.28" evidence="2"/>
<dbReference type="RefSeq" id="WP_232364744.1">
    <property type="nucleotide sequence ID" value="NZ_JACDUS010000005.1"/>
</dbReference>
<dbReference type="SMART" id="SM00646">
    <property type="entry name" value="Ami_3"/>
    <property type="match status" value="1"/>
</dbReference>
<dbReference type="Pfam" id="PF11741">
    <property type="entry name" value="AMIN"/>
    <property type="match status" value="1"/>
</dbReference>
<keyword evidence="3 7" id="KW-0378">Hydrolase</keyword>
<comment type="catalytic activity">
    <reaction evidence="1">
        <text>Hydrolyzes the link between N-acetylmuramoyl residues and L-amino acid residues in certain cell-wall glycopeptides.</text>
        <dbReference type="EC" id="3.5.1.28"/>
    </reaction>
</comment>
<dbReference type="InterPro" id="IPR021731">
    <property type="entry name" value="AMIN_dom"/>
</dbReference>
<evidence type="ECO:0000256" key="2">
    <source>
        <dbReference type="ARBA" id="ARBA00011901"/>
    </source>
</evidence>
<organism evidence="7 8">
    <name type="scientific">Desulfosalsimonas propionicica</name>
    <dbReference type="NCBI Taxonomy" id="332175"/>
    <lineage>
        <taxon>Bacteria</taxon>
        <taxon>Pseudomonadati</taxon>
        <taxon>Thermodesulfobacteriota</taxon>
        <taxon>Desulfobacteria</taxon>
        <taxon>Desulfobacterales</taxon>
        <taxon>Desulfosalsimonadaceae</taxon>
        <taxon>Desulfosalsimonas</taxon>
    </lineage>
</organism>
<name>A0A7W0C9R9_9BACT</name>
<evidence type="ECO:0000256" key="1">
    <source>
        <dbReference type="ARBA" id="ARBA00001561"/>
    </source>
</evidence>
<accession>A0A7W0C9R9</accession>
<dbReference type="PANTHER" id="PTHR30404">
    <property type="entry name" value="N-ACETYLMURAMOYL-L-ALANINE AMIDASE"/>
    <property type="match status" value="1"/>
</dbReference>
<dbReference type="Gene3D" id="3.40.630.40">
    <property type="entry name" value="Zn-dependent exopeptidases"/>
    <property type="match status" value="1"/>
</dbReference>
<keyword evidence="5" id="KW-0732">Signal</keyword>
<feature type="region of interest" description="Disordered" evidence="4">
    <location>
        <begin position="241"/>
        <end position="275"/>
    </location>
</feature>
<dbReference type="CDD" id="cd02696">
    <property type="entry name" value="MurNAc-LAA"/>
    <property type="match status" value="1"/>
</dbReference>
<feature type="compositionally biased region" description="Polar residues" evidence="4">
    <location>
        <begin position="259"/>
        <end position="272"/>
    </location>
</feature>
<dbReference type="PROSITE" id="PS51257">
    <property type="entry name" value="PROKAR_LIPOPROTEIN"/>
    <property type="match status" value="1"/>
</dbReference>
<feature type="chain" id="PRO_5031484568" description="N-acetylmuramoyl-L-alanine amidase" evidence="5">
    <location>
        <begin position="27"/>
        <end position="656"/>
    </location>
</feature>
<dbReference type="FunFam" id="3.40.630.40:FF:000005">
    <property type="entry name" value="N-acetylmuramoyl-L-alanine amidase (AmiA)"/>
    <property type="match status" value="1"/>
</dbReference>
<dbReference type="InterPro" id="IPR011990">
    <property type="entry name" value="TPR-like_helical_dom_sf"/>
</dbReference>
<feature type="signal peptide" evidence="5">
    <location>
        <begin position="1"/>
        <end position="26"/>
    </location>
</feature>
<evidence type="ECO:0000259" key="6">
    <source>
        <dbReference type="SMART" id="SM00646"/>
    </source>
</evidence>
<dbReference type="EMBL" id="JACDUS010000005">
    <property type="protein sequence ID" value="MBA2881753.1"/>
    <property type="molecule type" value="Genomic_DNA"/>
</dbReference>
<protein>
    <recommendedName>
        <fullName evidence="2">N-acetylmuramoyl-L-alanine amidase</fullName>
        <ecNumber evidence="2">3.5.1.28</ecNumber>
    </recommendedName>
</protein>
<dbReference type="InterPro" id="IPR002508">
    <property type="entry name" value="MurNAc-LAA_cat"/>
</dbReference>
<keyword evidence="8" id="KW-1185">Reference proteome</keyword>
<dbReference type="GO" id="GO:0009253">
    <property type="term" value="P:peptidoglycan catabolic process"/>
    <property type="evidence" value="ECO:0007669"/>
    <property type="project" value="InterPro"/>
</dbReference>
<evidence type="ECO:0000256" key="3">
    <source>
        <dbReference type="ARBA" id="ARBA00022801"/>
    </source>
</evidence>
<evidence type="ECO:0000313" key="7">
    <source>
        <dbReference type="EMBL" id="MBA2881753.1"/>
    </source>
</evidence>
<evidence type="ECO:0000256" key="4">
    <source>
        <dbReference type="SAM" id="MobiDB-lite"/>
    </source>
</evidence>
<feature type="domain" description="MurNAc-LAA" evidence="6">
    <location>
        <begin position="483"/>
        <end position="634"/>
    </location>
</feature>
<proteinExistence type="predicted"/>
<dbReference type="Proteomes" id="UP000525298">
    <property type="component" value="Unassembled WGS sequence"/>
</dbReference>
<dbReference type="Gene3D" id="2.60.40.3500">
    <property type="match status" value="1"/>
</dbReference>
<dbReference type="GO" id="GO:0008745">
    <property type="term" value="F:N-acetylmuramoyl-L-alanine amidase activity"/>
    <property type="evidence" value="ECO:0007669"/>
    <property type="project" value="UniProtKB-EC"/>
</dbReference>
<evidence type="ECO:0000313" key="8">
    <source>
        <dbReference type="Proteomes" id="UP000525298"/>
    </source>
</evidence>
<reference evidence="7 8" key="1">
    <citation type="submission" date="2020-07" db="EMBL/GenBank/DDBJ databases">
        <title>Genomic Encyclopedia of Type Strains, Phase IV (KMG-IV): sequencing the most valuable type-strain genomes for metagenomic binning, comparative biology and taxonomic classification.</title>
        <authorList>
            <person name="Goeker M."/>
        </authorList>
    </citation>
    <scope>NUCLEOTIDE SEQUENCE [LARGE SCALE GENOMIC DNA]</scope>
    <source>
        <strain evidence="7 8">DSM 17721</strain>
    </source>
</reference>